<organism evidence="1">
    <name type="scientific">Sulfolobus ellipsoid virus 1</name>
    <dbReference type="NCBI Taxonomy" id="2056194"/>
    <lineage>
        <taxon>Viruses</taxon>
        <taxon>Viruses incertae sedis</taxon>
        <taxon>Ovaliviridae</taxon>
        <taxon>Alphaovalivirus</taxon>
        <taxon>Alphaovalivirus fumarolicaense</taxon>
    </lineage>
</organism>
<evidence type="ECO:0000313" key="2">
    <source>
        <dbReference type="Proteomes" id="UP000242614"/>
    </source>
</evidence>
<sequence>MSDNLSQDDLRVLGKIIKLERPYECGPIEYKRYYFYPCLEDTGSYIITATDPSQVIEDEDIMELVKYNYSLELVVVEPYDEQQVKLLKRNKRRYATIVNGRLIENRLKYLGVKIGKPS</sequence>
<dbReference type="KEGG" id="vg:40236090"/>
<reference evidence="1" key="1">
    <citation type="journal article" date="2018" name="J. Virol.">
        <title>A novel Sulfolobus virus with an exceptional capsid architecture.</title>
        <authorList>
            <person name="Wang H."/>
            <person name="Guo Z."/>
            <person name="Feng H."/>
            <person name="Chen Y."/>
            <person name="Hernandez W."/>
            <person name="Dai X."/>
            <person name="Zhang Z."/>
            <person name="Zheng X."/>
            <person name="Lopez M.M."/>
            <person name="Fu Y."/>
            <person name="Zhang C."/>
            <person name="Zhu P."/>
            <person name="Huang L."/>
        </authorList>
    </citation>
    <scope>NUCLEOTIDE SEQUENCE [LARGE SCALE GENOMIC DNA]</scope>
    <source>
        <strain evidence="1">CR_L</strain>
    </source>
</reference>
<accession>A0A2H4RBQ0</accession>
<dbReference type="GeneID" id="40236090"/>
<proteinExistence type="predicted"/>
<keyword evidence="2" id="KW-1185">Reference proteome</keyword>
<dbReference type="RefSeq" id="YP_009639301.1">
    <property type="nucleotide sequence ID" value="NC_042347.1"/>
</dbReference>
<protein>
    <submittedName>
        <fullName evidence="1">Uncharacterized protein</fullName>
    </submittedName>
</protein>
<evidence type="ECO:0000313" key="1">
    <source>
        <dbReference type="EMBL" id="ATY46513.1"/>
    </source>
</evidence>
<dbReference type="EMBL" id="MF144115">
    <property type="protein sequence ID" value="ATY46513.1"/>
    <property type="molecule type" value="Genomic_DNA"/>
</dbReference>
<dbReference type="Proteomes" id="UP000242614">
    <property type="component" value="Segment"/>
</dbReference>
<name>A0A2H4RBQ0_9VIRU</name>